<proteinExistence type="predicted"/>
<gene>
    <name evidence="2" type="ORF">DdX_05901</name>
</gene>
<dbReference type="EMBL" id="JAKKPZ010000007">
    <property type="protein sequence ID" value="KAI1718793.1"/>
    <property type="molecule type" value="Genomic_DNA"/>
</dbReference>
<keyword evidence="3" id="KW-1185">Reference proteome</keyword>
<feature type="region of interest" description="Disordered" evidence="1">
    <location>
        <begin position="224"/>
        <end position="255"/>
    </location>
</feature>
<reference evidence="2" key="1">
    <citation type="submission" date="2022-01" db="EMBL/GenBank/DDBJ databases">
        <title>Genome Sequence Resource for Two Populations of Ditylenchus destructor, the Migratory Endoparasitic Phytonematode.</title>
        <authorList>
            <person name="Zhang H."/>
            <person name="Lin R."/>
            <person name="Xie B."/>
        </authorList>
    </citation>
    <scope>NUCLEOTIDE SEQUENCE</scope>
    <source>
        <strain evidence="2">BazhouSP</strain>
    </source>
</reference>
<organism evidence="2 3">
    <name type="scientific">Ditylenchus destructor</name>
    <dbReference type="NCBI Taxonomy" id="166010"/>
    <lineage>
        <taxon>Eukaryota</taxon>
        <taxon>Metazoa</taxon>
        <taxon>Ecdysozoa</taxon>
        <taxon>Nematoda</taxon>
        <taxon>Chromadorea</taxon>
        <taxon>Rhabditida</taxon>
        <taxon>Tylenchina</taxon>
        <taxon>Tylenchomorpha</taxon>
        <taxon>Sphaerularioidea</taxon>
        <taxon>Anguinidae</taxon>
        <taxon>Anguininae</taxon>
        <taxon>Ditylenchus</taxon>
    </lineage>
</organism>
<dbReference type="AlphaFoldDB" id="A0AAD4N7V0"/>
<evidence type="ECO:0000313" key="2">
    <source>
        <dbReference type="EMBL" id="KAI1718793.1"/>
    </source>
</evidence>
<evidence type="ECO:0000313" key="3">
    <source>
        <dbReference type="Proteomes" id="UP001201812"/>
    </source>
</evidence>
<feature type="compositionally biased region" description="Low complexity" evidence="1">
    <location>
        <begin position="238"/>
        <end position="248"/>
    </location>
</feature>
<sequence length="693" mass="78103">MDENIMPSPMNCKVFNGVPNKSERQNADDIYCEENETFDMSLTLLEFEKRFENKLHQEFRLLSQQLSEKLAGVEQKCVYLSEDLDRHKWLIQNADKKLSDQTGYIKELCREISLVRSAIENPTTRPSSANDFHRIPQDNGVGGRTVIDFLLKDSDSRFASVPNRLNGNSKRVNENSVDSRPYVNRNADFVPRTDLEFGNRRPHNAQRNGYDTWERLSNNGYENGIDSFSNSKRGNRSGGYNNSNNYRGESPVKGWWDSENNATRSYFREGHSFGSRHADGSNVEEWSRLRGFNDDQSQSGRSSFGPNRNRITTFGLGGNLKYSNEECSEDYGVPRRNVSDIPTNGLNFRGSTFRGNRRGRPFRGKYVSNGLRQYDFKRDIPDDAISSGQYDRPDCSINEDVVSNDGMYSPGGFVAEDSTSWFCKINEQSSSNGGSVNLKKMKGDPDSFVDKRDSCNNQADFEKTNEEEKCESDQTTVHVPKPQLIGGFGTRRRLNFDTRSRQGNFHLENNCATNIEHSSKCNAESRVPILNADDANNSTPLSSMHNEEVNMKSVVDLLATSRNEHTNYISVPNTEMRTEDQNSNSEDLSDEKALDELVDELMSCEKSSTEAISADDKNFKEEIDVLEEDLTNEIVSGNDATFSHQCTVSNGTNDAAMPETNTENIISETLSEILHCVNTALVSTDDVDQSTAL</sequence>
<dbReference type="Proteomes" id="UP001201812">
    <property type="component" value="Unassembled WGS sequence"/>
</dbReference>
<evidence type="ECO:0000256" key="1">
    <source>
        <dbReference type="SAM" id="MobiDB-lite"/>
    </source>
</evidence>
<accession>A0AAD4N7V0</accession>
<protein>
    <submittedName>
        <fullName evidence="2">Uncharacterized protein</fullName>
    </submittedName>
</protein>
<name>A0AAD4N7V0_9BILA</name>
<feature type="compositionally biased region" description="Polar residues" evidence="1">
    <location>
        <begin position="163"/>
        <end position="178"/>
    </location>
</feature>
<comment type="caution">
    <text evidence="2">The sequence shown here is derived from an EMBL/GenBank/DDBJ whole genome shotgun (WGS) entry which is preliminary data.</text>
</comment>
<feature type="region of interest" description="Disordered" evidence="1">
    <location>
        <begin position="161"/>
        <end position="185"/>
    </location>
</feature>